<accession>A0A8T0XCK6</accession>
<feature type="region of interest" description="Disordered" evidence="1">
    <location>
        <begin position="135"/>
        <end position="158"/>
    </location>
</feature>
<protein>
    <submittedName>
        <fullName evidence="2">Uncharacterized protein</fullName>
    </submittedName>
</protein>
<keyword evidence="3" id="KW-1185">Reference proteome</keyword>
<gene>
    <name evidence="2" type="ORF">PVAP13_1KG363905</name>
</gene>
<dbReference type="Proteomes" id="UP000823388">
    <property type="component" value="Chromosome 1K"/>
</dbReference>
<organism evidence="2 3">
    <name type="scientific">Panicum virgatum</name>
    <name type="common">Blackwell switchgrass</name>
    <dbReference type="NCBI Taxonomy" id="38727"/>
    <lineage>
        <taxon>Eukaryota</taxon>
        <taxon>Viridiplantae</taxon>
        <taxon>Streptophyta</taxon>
        <taxon>Embryophyta</taxon>
        <taxon>Tracheophyta</taxon>
        <taxon>Spermatophyta</taxon>
        <taxon>Magnoliopsida</taxon>
        <taxon>Liliopsida</taxon>
        <taxon>Poales</taxon>
        <taxon>Poaceae</taxon>
        <taxon>PACMAD clade</taxon>
        <taxon>Panicoideae</taxon>
        <taxon>Panicodae</taxon>
        <taxon>Paniceae</taxon>
        <taxon>Panicinae</taxon>
        <taxon>Panicum</taxon>
        <taxon>Panicum sect. Hiantes</taxon>
    </lineage>
</organism>
<name>A0A8T0XCK6_PANVG</name>
<dbReference type="EMBL" id="CM029037">
    <property type="protein sequence ID" value="KAG2659232.1"/>
    <property type="molecule type" value="Genomic_DNA"/>
</dbReference>
<proteinExistence type="predicted"/>
<sequence>MPESAIQAIIFPHVKVKKKVAEIVPKSRTTLLQGTENDVNIPTLAAASESVIHDKSAKKISDINPHFNESSDIAIMGNSSVIINYLGESCDANKSPIQFGSFSNFVRHHSRKDENIIDTKMKKPVELMPKPRTALFQGGENDEPIAPQDGQGDMSSDNSNIAAGNSLISFDLQFGAILFDEKYGKNMEKFTSAGLSSNILFRGVNCHNKEEEKKKRKYIYIGAMQVNVDD</sequence>
<evidence type="ECO:0000313" key="3">
    <source>
        <dbReference type="Proteomes" id="UP000823388"/>
    </source>
</evidence>
<evidence type="ECO:0000313" key="2">
    <source>
        <dbReference type="EMBL" id="KAG2659232.1"/>
    </source>
</evidence>
<comment type="caution">
    <text evidence="2">The sequence shown here is derived from an EMBL/GenBank/DDBJ whole genome shotgun (WGS) entry which is preliminary data.</text>
</comment>
<evidence type="ECO:0000256" key="1">
    <source>
        <dbReference type="SAM" id="MobiDB-lite"/>
    </source>
</evidence>
<reference evidence="2" key="1">
    <citation type="submission" date="2020-05" db="EMBL/GenBank/DDBJ databases">
        <title>WGS assembly of Panicum virgatum.</title>
        <authorList>
            <person name="Lovell J.T."/>
            <person name="Jenkins J."/>
            <person name="Shu S."/>
            <person name="Juenger T.E."/>
            <person name="Schmutz J."/>
        </authorList>
    </citation>
    <scope>NUCLEOTIDE SEQUENCE</scope>
    <source>
        <strain evidence="2">AP13</strain>
    </source>
</reference>
<dbReference type="AlphaFoldDB" id="A0A8T0XCK6"/>